<dbReference type="EMBL" id="LDAU01000082">
    <property type="protein sequence ID" value="KRX07693.1"/>
    <property type="molecule type" value="Genomic_DNA"/>
</dbReference>
<dbReference type="InParanoid" id="A0A0V0R033"/>
<gene>
    <name evidence="1" type="ORF">PPERSA_11242</name>
</gene>
<dbReference type="AlphaFoldDB" id="A0A0V0R033"/>
<organism evidence="1 2">
    <name type="scientific">Pseudocohnilembus persalinus</name>
    <name type="common">Ciliate</name>
    <dbReference type="NCBI Taxonomy" id="266149"/>
    <lineage>
        <taxon>Eukaryota</taxon>
        <taxon>Sar</taxon>
        <taxon>Alveolata</taxon>
        <taxon>Ciliophora</taxon>
        <taxon>Intramacronucleata</taxon>
        <taxon>Oligohymenophorea</taxon>
        <taxon>Scuticociliatia</taxon>
        <taxon>Philasterida</taxon>
        <taxon>Pseudocohnilembidae</taxon>
        <taxon>Pseudocohnilembus</taxon>
    </lineage>
</organism>
<sequence>MVKQMINNMENNLNEIDKCNWASQKNCNCGNYSNLSFIEYANDAIYQINNDIYGQQGQCKIKASSLPNQMYFILQGLPNVSQTSGVTSSLYCQEVKSQSQLMKYGNFMKYFEEKFKCSATDIDIQKKAIIKDREPSFSHYKKLNYYEESYYDY</sequence>
<accession>A0A0V0R033</accession>
<evidence type="ECO:0000313" key="1">
    <source>
        <dbReference type="EMBL" id="KRX07693.1"/>
    </source>
</evidence>
<evidence type="ECO:0000313" key="2">
    <source>
        <dbReference type="Proteomes" id="UP000054937"/>
    </source>
</evidence>
<proteinExistence type="predicted"/>
<protein>
    <submittedName>
        <fullName evidence="1">Uncharacterized protein</fullName>
    </submittedName>
</protein>
<keyword evidence="2" id="KW-1185">Reference proteome</keyword>
<name>A0A0V0R033_PSEPJ</name>
<dbReference type="Proteomes" id="UP000054937">
    <property type="component" value="Unassembled WGS sequence"/>
</dbReference>
<reference evidence="1 2" key="1">
    <citation type="journal article" date="2015" name="Sci. Rep.">
        <title>Genome of the facultative scuticociliatosis pathogen Pseudocohnilembus persalinus provides insight into its virulence through horizontal gene transfer.</title>
        <authorList>
            <person name="Xiong J."/>
            <person name="Wang G."/>
            <person name="Cheng J."/>
            <person name="Tian M."/>
            <person name="Pan X."/>
            <person name="Warren A."/>
            <person name="Jiang C."/>
            <person name="Yuan D."/>
            <person name="Miao W."/>
        </authorList>
    </citation>
    <scope>NUCLEOTIDE SEQUENCE [LARGE SCALE GENOMIC DNA]</scope>
    <source>
        <strain evidence="1">36N120E</strain>
    </source>
</reference>
<comment type="caution">
    <text evidence="1">The sequence shown here is derived from an EMBL/GenBank/DDBJ whole genome shotgun (WGS) entry which is preliminary data.</text>
</comment>